<dbReference type="InterPro" id="IPR021860">
    <property type="entry name" value="Peptidase_S12_Pab87-rel_C"/>
</dbReference>
<dbReference type="EMBL" id="SGXA01000007">
    <property type="protein sequence ID" value="RZS63918.1"/>
    <property type="molecule type" value="Genomic_DNA"/>
</dbReference>
<reference evidence="4 5" key="1">
    <citation type="submission" date="2019-02" db="EMBL/GenBank/DDBJ databases">
        <title>Genomic Encyclopedia of Type Strains, Phase IV (KMG-IV): sequencing the most valuable type-strain genomes for metagenomic binning, comparative biology and taxonomic classification.</title>
        <authorList>
            <person name="Goeker M."/>
        </authorList>
    </citation>
    <scope>NUCLEOTIDE SEQUENCE [LARGE SCALE GENOMIC DNA]</scope>
    <source>
        <strain evidence="4 5">DSM 18116</strain>
    </source>
</reference>
<dbReference type="PANTHER" id="PTHR46825:SF15">
    <property type="entry name" value="BETA-LACTAMASE-RELATED DOMAIN-CONTAINING PROTEIN"/>
    <property type="match status" value="1"/>
</dbReference>
<feature type="domain" description="Peptidase S12 Pab87-related C-terminal" evidence="3">
    <location>
        <begin position="415"/>
        <end position="520"/>
    </location>
</feature>
<evidence type="ECO:0000259" key="2">
    <source>
        <dbReference type="Pfam" id="PF00144"/>
    </source>
</evidence>
<feature type="signal peptide" evidence="1">
    <location>
        <begin position="1"/>
        <end position="17"/>
    </location>
</feature>
<dbReference type="Proteomes" id="UP000293874">
    <property type="component" value="Unassembled WGS sequence"/>
</dbReference>
<accession>A0A4Q7MAS6</accession>
<evidence type="ECO:0000256" key="1">
    <source>
        <dbReference type="SAM" id="SignalP"/>
    </source>
</evidence>
<comment type="caution">
    <text evidence="4">The sequence shown here is derived from an EMBL/GenBank/DDBJ whole genome shotgun (WGS) entry which is preliminary data.</text>
</comment>
<sequence>MKRIFFLSLAFTTTASAVVAQSDLQPPPNIDAVVQNALSSFEVPGISIAIVKNGKVVLAKGYGVRQLGQPKSVDEHTLFPIASNTKAFTATALALLVQEGKIKWDDPVIDHLPWFRMSDPFVTANMTIRDLLVHRSGLPAYAGDLLQFPPTDYSREAIVRKLKDIPLAASFRSTYAYDNILYLAAGEVIKAVSGQNWEDFVQQRILDKVGMRESVLRFSKLKQQPNLATSHAPVNGKVQVLDNFFEQGFSDVSAPAGGIASNAVDMAQWMLVQLDSGRATNGNQVFKPSAIHELWKLVTPMPFGKAQDAVKPANMDFLGYALGFNVFNYRGVKVVAHGGKLDGFVSRMTLFPDLDLGIAVLTNQEGGGPYASITNTIADYYLNAPSFNWVEGYKKIAVANRDAILKKESGQAQLRNTQSSPSLPLSAYAGTYSDKWYGDVIISQENNKFSIRFAHSPQLAGELEHWQYNTFIARWKNRGLRADAYITFSLRADGSIEHATMKAISALTDPSHNFHDLLLKRK</sequence>
<name>A0A4Q7MAS6_9BACT</name>
<dbReference type="RefSeq" id="WP_130544489.1">
    <property type="nucleotide sequence ID" value="NZ_CP042431.1"/>
</dbReference>
<gene>
    <name evidence="4" type="ORF">EV199_6017</name>
</gene>
<evidence type="ECO:0000313" key="5">
    <source>
        <dbReference type="Proteomes" id="UP000293874"/>
    </source>
</evidence>
<protein>
    <submittedName>
        <fullName evidence="4">CubicO group peptidase (Beta-lactamase class C family)</fullName>
    </submittedName>
</protein>
<dbReference type="InterPro" id="IPR012338">
    <property type="entry name" value="Beta-lactam/transpept-like"/>
</dbReference>
<feature type="domain" description="Beta-lactamase-related" evidence="2">
    <location>
        <begin position="31"/>
        <end position="375"/>
    </location>
</feature>
<dbReference type="SUPFAM" id="SSF56601">
    <property type="entry name" value="beta-lactamase/transpeptidase-like"/>
    <property type="match status" value="1"/>
</dbReference>
<dbReference type="PANTHER" id="PTHR46825">
    <property type="entry name" value="D-ALANYL-D-ALANINE-CARBOXYPEPTIDASE/ENDOPEPTIDASE AMPH"/>
    <property type="match status" value="1"/>
</dbReference>
<organism evidence="4 5">
    <name type="scientific">Pseudobacter ginsenosidimutans</name>
    <dbReference type="NCBI Taxonomy" id="661488"/>
    <lineage>
        <taxon>Bacteria</taxon>
        <taxon>Pseudomonadati</taxon>
        <taxon>Bacteroidota</taxon>
        <taxon>Chitinophagia</taxon>
        <taxon>Chitinophagales</taxon>
        <taxon>Chitinophagaceae</taxon>
        <taxon>Pseudobacter</taxon>
    </lineage>
</organism>
<dbReference type="OrthoDB" id="1522765at2"/>
<feature type="chain" id="PRO_5020809131" evidence="1">
    <location>
        <begin position="18"/>
        <end position="522"/>
    </location>
</feature>
<dbReference type="InterPro" id="IPR001466">
    <property type="entry name" value="Beta-lactam-related"/>
</dbReference>
<dbReference type="Gene3D" id="2.40.128.600">
    <property type="match status" value="1"/>
</dbReference>
<evidence type="ECO:0000259" key="3">
    <source>
        <dbReference type="Pfam" id="PF11954"/>
    </source>
</evidence>
<dbReference type="InterPro" id="IPR050491">
    <property type="entry name" value="AmpC-like"/>
</dbReference>
<dbReference type="Pfam" id="PF11954">
    <property type="entry name" value="DUF3471"/>
    <property type="match status" value="1"/>
</dbReference>
<keyword evidence="1" id="KW-0732">Signal</keyword>
<dbReference type="Gene3D" id="3.40.710.10">
    <property type="entry name" value="DD-peptidase/beta-lactamase superfamily"/>
    <property type="match status" value="1"/>
</dbReference>
<evidence type="ECO:0000313" key="4">
    <source>
        <dbReference type="EMBL" id="RZS63918.1"/>
    </source>
</evidence>
<dbReference type="Pfam" id="PF00144">
    <property type="entry name" value="Beta-lactamase"/>
    <property type="match status" value="1"/>
</dbReference>
<keyword evidence="5" id="KW-1185">Reference proteome</keyword>
<proteinExistence type="predicted"/>
<dbReference type="AlphaFoldDB" id="A0A4Q7MAS6"/>